<protein>
    <submittedName>
        <fullName evidence="2">FecR family protein</fullName>
    </submittedName>
</protein>
<name>A0AAW9Q0H6_9CYAN</name>
<organism evidence="2 3">
    <name type="scientific">Tumidithrix elongata BACA0141</name>
    <dbReference type="NCBI Taxonomy" id="2716417"/>
    <lineage>
        <taxon>Bacteria</taxon>
        <taxon>Bacillati</taxon>
        <taxon>Cyanobacteriota</taxon>
        <taxon>Cyanophyceae</taxon>
        <taxon>Pseudanabaenales</taxon>
        <taxon>Pseudanabaenaceae</taxon>
        <taxon>Tumidithrix</taxon>
        <taxon>Tumidithrix elongata</taxon>
    </lineage>
</organism>
<dbReference type="InterPro" id="IPR006860">
    <property type="entry name" value="FecR"/>
</dbReference>
<feature type="domain" description="FecR protein" evidence="1">
    <location>
        <begin position="71"/>
        <end position="173"/>
    </location>
</feature>
<sequence>MNGKLGSSLWGYGIASILCCFWGSEALAQQSLQVRTDQWLQVEQVRGAAVVRNRDGIHQAQFGDRLQDVGDEISTGNNSSVVLRVDTAIGFVQVAENTTLRIYSLQMASDNGRITQLQILRGRARLQVRKFTNFGSRLEIFTPTGVSGVRGTQFAVGVDPRGKTTVATLEGRVMTEAQRQGVLVGARQQNFTIPGEPPSPATVLNNNPQLYYEVIRNVKGSNRQVWLSGKIDPTHMVTVNGIPQSTDRLGRFSVPFPATSHIRAEVIVTTALGNRRVYEITLL</sequence>
<dbReference type="RefSeq" id="WP_330482531.1">
    <property type="nucleotide sequence ID" value="NZ_JAZBJZ010000012.1"/>
</dbReference>
<evidence type="ECO:0000313" key="3">
    <source>
        <dbReference type="Proteomes" id="UP001333818"/>
    </source>
</evidence>
<dbReference type="AlphaFoldDB" id="A0AAW9Q0H6"/>
<evidence type="ECO:0000313" key="2">
    <source>
        <dbReference type="EMBL" id="MEE3716106.1"/>
    </source>
</evidence>
<accession>A0AAW9Q0H6</accession>
<evidence type="ECO:0000259" key="1">
    <source>
        <dbReference type="Pfam" id="PF04773"/>
    </source>
</evidence>
<dbReference type="PANTHER" id="PTHR38731">
    <property type="entry name" value="LIPL45-RELATED LIPOPROTEIN-RELATED"/>
    <property type="match status" value="1"/>
</dbReference>
<dbReference type="EMBL" id="JAZBJZ010000012">
    <property type="protein sequence ID" value="MEE3716106.1"/>
    <property type="molecule type" value="Genomic_DNA"/>
</dbReference>
<keyword evidence="3" id="KW-1185">Reference proteome</keyword>
<reference evidence="2" key="1">
    <citation type="submission" date="2024-01" db="EMBL/GenBank/DDBJ databases">
        <title>Bank of Algae and Cyanobacteria of the Azores (BACA) strain genomes.</title>
        <authorList>
            <person name="Luz R."/>
            <person name="Cordeiro R."/>
            <person name="Fonseca A."/>
            <person name="Goncalves V."/>
        </authorList>
    </citation>
    <scope>NUCLEOTIDE SEQUENCE</scope>
    <source>
        <strain evidence="2">BACA0141</strain>
    </source>
</reference>
<gene>
    <name evidence="2" type="ORF">V2H45_05020</name>
</gene>
<dbReference type="Proteomes" id="UP001333818">
    <property type="component" value="Unassembled WGS sequence"/>
</dbReference>
<comment type="caution">
    <text evidence="2">The sequence shown here is derived from an EMBL/GenBank/DDBJ whole genome shotgun (WGS) entry which is preliminary data.</text>
</comment>
<dbReference type="Gene3D" id="2.60.120.1440">
    <property type="match status" value="1"/>
</dbReference>
<dbReference type="Pfam" id="PF04773">
    <property type="entry name" value="FecR"/>
    <property type="match status" value="1"/>
</dbReference>
<proteinExistence type="predicted"/>
<dbReference type="PANTHER" id="PTHR38731:SF1">
    <property type="entry name" value="FECR PROTEIN DOMAIN-CONTAINING PROTEIN"/>
    <property type="match status" value="1"/>
</dbReference>